<keyword evidence="1" id="KW-0147">Chitin-binding</keyword>
<keyword evidence="3" id="KW-0677">Repeat</keyword>
<organism evidence="9 10">
    <name type="scientific">Aedes aegypti</name>
    <name type="common">Yellowfever mosquito</name>
    <name type="synonym">Culex aegypti</name>
    <dbReference type="NCBI Taxonomy" id="7159"/>
    <lineage>
        <taxon>Eukaryota</taxon>
        <taxon>Metazoa</taxon>
        <taxon>Ecdysozoa</taxon>
        <taxon>Arthropoda</taxon>
        <taxon>Hexapoda</taxon>
        <taxon>Insecta</taxon>
        <taxon>Pterygota</taxon>
        <taxon>Neoptera</taxon>
        <taxon>Endopterygota</taxon>
        <taxon>Diptera</taxon>
        <taxon>Nematocera</taxon>
        <taxon>Culicoidea</taxon>
        <taxon>Culicidae</taxon>
        <taxon>Culicinae</taxon>
        <taxon>Aedini</taxon>
        <taxon>Aedes</taxon>
        <taxon>Stegomyia</taxon>
    </lineage>
</organism>
<feature type="region of interest" description="Disordered" evidence="6">
    <location>
        <begin position="31"/>
        <end position="72"/>
    </location>
</feature>
<keyword evidence="2 7" id="KW-0732">Signal</keyword>
<dbReference type="OrthoDB" id="6422323at2759"/>
<feature type="domain" description="Chitin-binding type-2" evidence="8">
    <location>
        <begin position="272"/>
        <end position="328"/>
    </location>
</feature>
<dbReference type="Proteomes" id="UP000682892">
    <property type="component" value="Unassembled WGS sequence"/>
</dbReference>
<evidence type="ECO:0000256" key="6">
    <source>
        <dbReference type="SAM" id="MobiDB-lite"/>
    </source>
</evidence>
<dbReference type="InterPro" id="IPR002557">
    <property type="entry name" value="Chitin-bd_dom"/>
</dbReference>
<reference evidence="9" key="3">
    <citation type="submission" date="2012-09" db="EMBL/GenBank/DDBJ databases">
        <authorList>
            <consortium name="VectorBase"/>
        </authorList>
    </citation>
    <scope>NUCLEOTIDE SEQUENCE</scope>
    <source>
        <strain evidence="9">Liverpool</strain>
    </source>
</reference>
<evidence type="ECO:0000313" key="10">
    <source>
        <dbReference type="Proteomes" id="UP000682892"/>
    </source>
</evidence>
<dbReference type="SUPFAM" id="SSF57625">
    <property type="entry name" value="Invertebrate chitin-binding proteins"/>
    <property type="match status" value="4"/>
</dbReference>
<proteinExistence type="predicted"/>
<protein>
    <submittedName>
        <fullName evidence="9">AAEL017538-PA</fullName>
    </submittedName>
</protein>
<evidence type="ECO:0000256" key="3">
    <source>
        <dbReference type="ARBA" id="ARBA00022737"/>
    </source>
</evidence>
<dbReference type="eggNOG" id="ENOG502SA2C">
    <property type="taxonomic scope" value="Eukaryota"/>
</dbReference>
<dbReference type="PANTHER" id="PTHR23301:SF0">
    <property type="entry name" value="CHITIN-BINDING TYPE-2 DOMAIN-CONTAINING PROTEIN-RELATED"/>
    <property type="match status" value="1"/>
</dbReference>
<dbReference type="GO" id="GO:0008061">
    <property type="term" value="F:chitin binding"/>
    <property type="evidence" value="ECO:0007669"/>
    <property type="project" value="UniProtKB-KW"/>
</dbReference>
<dbReference type="PhylomeDB" id="J9HS66"/>
<dbReference type="Pfam" id="PF01607">
    <property type="entry name" value="CBM_14"/>
    <property type="match status" value="4"/>
</dbReference>
<dbReference type="GO" id="GO:0005576">
    <property type="term" value="C:extracellular region"/>
    <property type="evidence" value="ECO:0007669"/>
    <property type="project" value="InterPro"/>
</dbReference>
<dbReference type="PANTHER" id="PTHR23301">
    <property type="entry name" value="CHITIN BINDING PERITROPHIN-A"/>
    <property type="match status" value="1"/>
</dbReference>
<name>J9HS66_AEDAE</name>
<dbReference type="AlphaFoldDB" id="J9HS66"/>
<keyword evidence="5" id="KW-0325">Glycoprotein</keyword>
<dbReference type="VEuPathDB" id="VectorBase:AAEL017538"/>
<dbReference type="EMBL" id="CH477246">
    <property type="protein sequence ID" value="EJY57428.1"/>
    <property type="molecule type" value="Genomic_DNA"/>
</dbReference>
<dbReference type="KEGG" id="aag:23687958"/>
<evidence type="ECO:0000256" key="7">
    <source>
        <dbReference type="SAM" id="SignalP"/>
    </source>
</evidence>
<feature type="domain" description="Chitin-binding type-2" evidence="8">
    <location>
        <begin position="185"/>
        <end position="243"/>
    </location>
</feature>
<dbReference type="HOGENOM" id="CLU_068959_0_0_1"/>
<accession>J9HS66</accession>
<feature type="compositionally biased region" description="Basic and acidic residues" evidence="6">
    <location>
        <begin position="56"/>
        <end position="72"/>
    </location>
</feature>
<dbReference type="InterPro" id="IPR036508">
    <property type="entry name" value="Chitin-bd_dom_sf"/>
</dbReference>
<dbReference type="PaxDb" id="7159-AAEL017538-PA"/>
<dbReference type="STRING" id="7159.J9HS66"/>
<evidence type="ECO:0000313" key="9">
    <source>
        <dbReference type="EMBL" id="EJY57428.1"/>
    </source>
</evidence>
<feature type="compositionally biased region" description="Gly residues" evidence="6">
    <location>
        <begin position="38"/>
        <end position="55"/>
    </location>
</feature>
<reference evidence="9" key="2">
    <citation type="journal article" date="2007" name="Science">
        <title>Genome sequence of Aedes aegypti, a major arbovirus vector.</title>
        <authorList>
            <person name="Nene V."/>
            <person name="Wortman J.R."/>
            <person name="Lawson D."/>
            <person name="Haas B."/>
            <person name="Kodira C."/>
            <person name="Tu Z.J."/>
            <person name="Loftus B."/>
            <person name="Xi Z."/>
            <person name="Megy K."/>
            <person name="Grabherr M."/>
            <person name="Ren Q."/>
            <person name="Zdobnov E.M."/>
            <person name="Lobo N.F."/>
            <person name="Campbell K.S."/>
            <person name="Brown S.E."/>
            <person name="Bonaldo M.F."/>
            <person name="Zhu J."/>
            <person name="Sinkins S.P."/>
            <person name="Hogenkamp D.G."/>
            <person name="Amedeo P."/>
            <person name="Arensburger P."/>
            <person name="Atkinson P.W."/>
            <person name="Bidwell S."/>
            <person name="Biedler J."/>
            <person name="Birney E."/>
            <person name="Bruggner R.V."/>
            <person name="Costas J."/>
            <person name="Coy M.R."/>
            <person name="Crabtree J."/>
            <person name="Crawford M."/>
            <person name="Debruyn B."/>
            <person name="Decaprio D."/>
            <person name="Eiglmeier K."/>
            <person name="Eisenstadt E."/>
            <person name="El-Dorry H."/>
            <person name="Gelbart W.M."/>
            <person name="Gomes S.L."/>
            <person name="Hammond M."/>
            <person name="Hannick L.I."/>
            <person name="Hogan J.R."/>
            <person name="Holmes M.H."/>
            <person name="Jaffe D."/>
            <person name="Johnston J.S."/>
            <person name="Kennedy R.C."/>
            <person name="Koo H."/>
            <person name="Kravitz S."/>
            <person name="Kriventseva E.V."/>
            <person name="Kulp D."/>
            <person name="Labutti K."/>
            <person name="Lee E."/>
            <person name="Li S."/>
            <person name="Lovin D.D."/>
            <person name="Mao C."/>
            <person name="Mauceli E."/>
            <person name="Menck C.F."/>
            <person name="Miller J.R."/>
            <person name="Montgomery P."/>
            <person name="Mori A."/>
            <person name="Nascimento A.L."/>
            <person name="Naveira H.F."/>
            <person name="Nusbaum C."/>
            <person name="O'leary S."/>
            <person name="Orvis J."/>
            <person name="Pertea M."/>
            <person name="Quesneville H."/>
            <person name="Reidenbach K.R."/>
            <person name="Rogers Y.H."/>
            <person name="Roth C.W."/>
            <person name="Schneider J.R."/>
            <person name="Schatz M."/>
            <person name="Shumway M."/>
            <person name="Stanke M."/>
            <person name="Stinson E.O."/>
            <person name="Tubio J.M."/>
            <person name="Vanzee J.P."/>
            <person name="Verjovski-Almeida S."/>
            <person name="Werner D."/>
            <person name="White O."/>
            <person name="Wyder S."/>
            <person name="Zeng Q."/>
            <person name="Zhao Q."/>
            <person name="Zhao Y."/>
            <person name="Hill C.A."/>
            <person name="Raikhel A.S."/>
            <person name="Soares M.B."/>
            <person name="Knudson D.L."/>
            <person name="Lee N.H."/>
            <person name="Galagan J."/>
            <person name="Salzberg S.L."/>
            <person name="Paulsen I.T."/>
            <person name="Dimopoulos G."/>
            <person name="Collins F.H."/>
            <person name="Birren B."/>
            <person name="Fraser-Liggett C.M."/>
            <person name="Severson D.W."/>
        </authorList>
    </citation>
    <scope>NUCLEOTIDE SEQUENCE [LARGE SCALE GENOMIC DNA]</scope>
    <source>
        <strain evidence="9">Liverpool</strain>
    </source>
</reference>
<evidence type="ECO:0000256" key="1">
    <source>
        <dbReference type="ARBA" id="ARBA00022669"/>
    </source>
</evidence>
<evidence type="ECO:0000256" key="4">
    <source>
        <dbReference type="ARBA" id="ARBA00023157"/>
    </source>
</evidence>
<keyword evidence="4" id="KW-1015">Disulfide bond</keyword>
<feature type="domain" description="Chitin-binding type-2" evidence="8">
    <location>
        <begin position="65"/>
        <end position="122"/>
    </location>
</feature>
<dbReference type="PROSITE" id="PS50940">
    <property type="entry name" value="CHIT_BIND_II"/>
    <property type="match status" value="4"/>
</dbReference>
<feature type="domain" description="Chitin-binding type-2" evidence="8">
    <location>
        <begin position="123"/>
        <end position="181"/>
    </location>
</feature>
<feature type="chain" id="PRO_5030172913" evidence="7">
    <location>
        <begin position="23"/>
        <end position="346"/>
    </location>
</feature>
<feature type="signal peptide" evidence="7">
    <location>
        <begin position="1"/>
        <end position="22"/>
    </location>
</feature>
<dbReference type="SMART" id="SM00494">
    <property type="entry name" value="ChtBD2"/>
    <property type="match status" value="4"/>
</dbReference>
<evidence type="ECO:0000256" key="2">
    <source>
        <dbReference type="ARBA" id="ARBA00022729"/>
    </source>
</evidence>
<reference evidence="9" key="1">
    <citation type="submission" date="2005-10" db="EMBL/GenBank/DDBJ databases">
        <authorList>
            <person name="Loftus B.J."/>
            <person name="Nene V.M."/>
            <person name="Hannick L.I."/>
            <person name="Bidwell S."/>
            <person name="Haas B."/>
            <person name="Amedeo P."/>
            <person name="Orvis J."/>
            <person name="Wortman J.R."/>
            <person name="White O.R."/>
            <person name="Salzberg S."/>
            <person name="Shumway M."/>
            <person name="Koo H."/>
            <person name="Zhao Y."/>
            <person name="Holmes M."/>
            <person name="Miller J."/>
            <person name="Schatz M."/>
            <person name="Pop M."/>
            <person name="Pai G."/>
            <person name="Utterback T."/>
            <person name="Rogers Y.-H."/>
            <person name="Kravitz S."/>
            <person name="Fraser C.M."/>
        </authorList>
    </citation>
    <scope>NUCLEOTIDE SEQUENCE</scope>
    <source>
        <strain evidence="9">Liverpool</strain>
    </source>
</reference>
<sequence length="346" mass="37235">MGKMRFWCSLGLLMLIVGIAVAHSSEECDDSHESCHGPGDGGNNDGGGDNNTGGESGEKGDSERPSRCKNKPDGTLLPSYDCSMFIVCEGEKELEEDCRPAGTMFDPEREVCDYPENVKCWEGDLCAGKPDGAVVPSDDCQYFIVCNDGRLGDEYKCVPDGTLFDYQRGVCDYPDNVICWGSEAPNTCEGRPDGALAPAIDCSKYVVCQGGEKGEEVQCLPEGTVFDHIREVCDYPENAVCWEAGGGGSGGGSNATTALPPTRPPLDGEIPKDICKGIIIDILPHPTDCTKYIVCVMGQPTVESCDEDEIFYPSIGVCGYGNTETCEGDEKWLMSYLTEHNIKSTV</sequence>
<evidence type="ECO:0000256" key="5">
    <source>
        <dbReference type="ARBA" id="ARBA00023180"/>
    </source>
</evidence>
<dbReference type="InterPro" id="IPR051940">
    <property type="entry name" value="Chitin_bind-dev_reg"/>
</dbReference>
<gene>
    <name evidence="9" type="ORF">AaeL_AAEL017538</name>
</gene>
<dbReference type="Gene3D" id="2.170.140.10">
    <property type="entry name" value="Chitin binding domain"/>
    <property type="match status" value="4"/>
</dbReference>
<evidence type="ECO:0000259" key="8">
    <source>
        <dbReference type="PROSITE" id="PS50940"/>
    </source>
</evidence>